<organism evidence="3 4">
    <name type="scientific">Profundicola chukchiensis</name>
    <dbReference type="NCBI Taxonomy" id="2961959"/>
    <lineage>
        <taxon>Bacteria</taxon>
        <taxon>Pseudomonadati</taxon>
        <taxon>Bacteroidota</taxon>
        <taxon>Flavobacteriia</taxon>
        <taxon>Flavobacteriales</taxon>
        <taxon>Weeksellaceae</taxon>
        <taxon>Profundicola</taxon>
    </lineage>
</organism>
<protein>
    <submittedName>
        <fullName evidence="3">CsbD family protein</fullName>
    </submittedName>
</protein>
<evidence type="ECO:0000313" key="4">
    <source>
        <dbReference type="Proteomes" id="UP001152599"/>
    </source>
</evidence>
<dbReference type="Proteomes" id="UP001152599">
    <property type="component" value="Unassembled WGS sequence"/>
</dbReference>
<dbReference type="PANTHER" id="PTHR34977">
    <property type="entry name" value="UPF0337 PROTEIN YJBJ"/>
    <property type="match status" value="1"/>
</dbReference>
<evidence type="ECO:0000256" key="1">
    <source>
        <dbReference type="ARBA" id="ARBA00009129"/>
    </source>
</evidence>
<comment type="similarity">
    <text evidence="1">Belongs to the UPF0337 (CsbD) family.</text>
</comment>
<evidence type="ECO:0000313" key="3">
    <source>
        <dbReference type="EMBL" id="MDG4946201.1"/>
    </source>
</evidence>
<keyword evidence="4" id="KW-1185">Reference proteome</keyword>
<dbReference type="InterPro" id="IPR050423">
    <property type="entry name" value="UPF0337_stress_rsp"/>
</dbReference>
<dbReference type="RefSeq" id="WP_304416076.1">
    <property type="nucleotide sequence ID" value="NZ_JANAIE010000001.1"/>
</dbReference>
<dbReference type="Pfam" id="PF05532">
    <property type="entry name" value="CsbD"/>
    <property type="match status" value="1"/>
</dbReference>
<dbReference type="SUPFAM" id="SSF69047">
    <property type="entry name" value="Hypothetical protein YjbJ"/>
    <property type="match status" value="1"/>
</dbReference>
<accession>A0A9X4RV01</accession>
<dbReference type="AlphaFoldDB" id="A0A9X4RV01"/>
<dbReference type="PANTHER" id="PTHR34977:SF1">
    <property type="entry name" value="UPF0337 PROTEIN YJBJ"/>
    <property type="match status" value="1"/>
</dbReference>
<dbReference type="Gene3D" id="1.10.1470.10">
    <property type="entry name" value="YjbJ"/>
    <property type="match status" value="1"/>
</dbReference>
<sequence length="70" mass="8035">MSSLEDKLKGNWNIVKGKAKEQWGDLTDDDLTLAEGKWDQFVGNIQKKTGEAKENIEEFFNKVGKDFDKK</sequence>
<evidence type="ECO:0000259" key="2">
    <source>
        <dbReference type="Pfam" id="PF05532"/>
    </source>
</evidence>
<name>A0A9X4RV01_9FLAO</name>
<feature type="domain" description="CsbD-like" evidence="2">
    <location>
        <begin position="6"/>
        <end position="57"/>
    </location>
</feature>
<gene>
    <name evidence="3" type="ORF">NMK71_07220</name>
</gene>
<reference evidence="3" key="1">
    <citation type="submission" date="2022-07" db="EMBL/GenBank/DDBJ databases">
        <title>Description and genome-wide analysis of Profundicola chukchiensis gen. nov., sp. nov., marine bacteria isolated from bottom sediments of the Chukchi Sea.</title>
        <authorList>
            <person name="Romanenko L."/>
            <person name="Otstavnykh N."/>
            <person name="Kurilenko V."/>
            <person name="Eremeev V."/>
            <person name="Velansky P."/>
            <person name="Mikhailov V."/>
            <person name="Isaeva M."/>
        </authorList>
    </citation>
    <scope>NUCLEOTIDE SEQUENCE</scope>
    <source>
        <strain evidence="3">KMM 9713</strain>
    </source>
</reference>
<dbReference type="EMBL" id="JANCMU010000003">
    <property type="protein sequence ID" value="MDG4946201.1"/>
    <property type="molecule type" value="Genomic_DNA"/>
</dbReference>
<dbReference type="InterPro" id="IPR008462">
    <property type="entry name" value="CsbD"/>
</dbReference>
<proteinExistence type="inferred from homology"/>
<dbReference type="InterPro" id="IPR036629">
    <property type="entry name" value="YjbJ_sf"/>
</dbReference>
<comment type="caution">
    <text evidence="3">The sequence shown here is derived from an EMBL/GenBank/DDBJ whole genome shotgun (WGS) entry which is preliminary data.</text>
</comment>